<sequence length="258" mass="26909">MAEGVEYRDLAGRHLLVTGGGSGIGLACVQALLGQGCAVSLFDRDPSAARRWAQEQQLSGRLLITAGDVRDTDALDAWVSRAESAFGVPQGLVVSAGIEPESDAAVHVLDEEVWEHTLAVNAGGMFRSVKHGVKALLDGGGGSVVLMGSPTGSYGMELGHHAYSASKGAVVGLGRVMANEYAPASVRVNIVWPGLIETPMNGFLQTDERRTERERAAIPLGTIGRPEHVAAMVLFLLSDQSAYCTGGVFVVDGGLTAV</sequence>
<dbReference type="EMBL" id="VFOX01000001">
    <property type="protein sequence ID" value="TQL84759.1"/>
    <property type="molecule type" value="Genomic_DNA"/>
</dbReference>
<dbReference type="PANTHER" id="PTHR42760">
    <property type="entry name" value="SHORT-CHAIN DEHYDROGENASES/REDUCTASES FAMILY MEMBER"/>
    <property type="match status" value="1"/>
</dbReference>
<evidence type="ECO:0000313" key="4">
    <source>
        <dbReference type="Proteomes" id="UP000317209"/>
    </source>
</evidence>
<organism evidence="3 4">
    <name type="scientific">Microbacterium saperdae</name>
    <dbReference type="NCBI Taxonomy" id="69368"/>
    <lineage>
        <taxon>Bacteria</taxon>
        <taxon>Bacillati</taxon>
        <taxon>Actinomycetota</taxon>
        <taxon>Actinomycetes</taxon>
        <taxon>Micrococcales</taxon>
        <taxon>Microbacteriaceae</taxon>
        <taxon>Microbacterium</taxon>
    </lineage>
</organism>
<evidence type="ECO:0000256" key="1">
    <source>
        <dbReference type="ARBA" id="ARBA00006484"/>
    </source>
</evidence>
<comment type="similarity">
    <text evidence="1">Belongs to the short-chain dehydrogenases/reductases (SDR) family.</text>
</comment>
<dbReference type="PRINTS" id="PR00081">
    <property type="entry name" value="GDHRDH"/>
</dbReference>
<keyword evidence="2" id="KW-0560">Oxidoreductase</keyword>
<evidence type="ECO:0000256" key="2">
    <source>
        <dbReference type="ARBA" id="ARBA00023002"/>
    </source>
</evidence>
<dbReference type="OrthoDB" id="7064009at2"/>
<dbReference type="AlphaFoldDB" id="A0A543BIS3"/>
<reference evidence="3 4" key="1">
    <citation type="submission" date="2019-06" db="EMBL/GenBank/DDBJ databases">
        <title>Sequencing the genomes of 1000 actinobacteria strains.</title>
        <authorList>
            <person name="Klenk H.-P."/>
        </authorList>
    </citation>
    <scope>NUCLEOTIDE SEQUENCE [LARGE SCALE GENOMIC DNA]</scope>
    <source>
        <strain evidence="3 4">DSM 20169</strain>
    </source>
</reference>
<dbReference type="InterPro" id="IPR036291">
    <property type="entry name" value="NAD(P)-bd_dom_sf"/>
</dbReference>
<accession>A0A543BIS3</accession>
<dbReference type="Gene3D" id="3.40.50.720">
    <property type="entry name" value="NAD(P)-binding Rossmann-like Domain"/>
    <property type="match status" value="1"/>
</dbReference>
<dbReference type="SUPFAM" id="SSF51735">
    <property type="entry name" value="NAD(P)-binding Rossmann-fold domains"/>
    <property type="match status" value="1"/>
</dbReference>
<dbReference type="InterPro" id="IPR002347">
    <property type="entry name" value="SDR_fam"/>
</dbReference>
<gene>
    <name evidence="3" type="ORF">FB560_0351</name>
</gene>
<comment type="caution">
    <text evidence="3">The sequence shown here is derived from an EMBL/GenBank/DDBJ whole genome shotgun (WGS) entry which is preliminary data.</text>
</comment>
<proteinExistence type="inferred from homology"/>
<evidence type="ECO:0000313" key="3">
    <source>
        <dbReference type="EMBL" id="TQL84759.1"/>
    </source>
</evidence>
<protein>
    <submittedName>
        <fullName evidence="3">NAD(P)-dependent dehydrogenase (Short-subunit alcohol dehydrogenase family)</fullName>
    </submittedName>
</protein>
<dbReference type="GO" id="GO:0006633">
    <property type="term" value="P:fatty acid biosynthetic process"/>
    <property type="evidence" value="ECO:0007669"/>
    <property type="project" value="TreeGrafter"/>
</dbReference>
<keyword evidence="4" id="KW-1185">Reference proteome</keyword>
<dbReference type="FunFam" id="3.40.50.720:FF:000084">
    <property type="entry name" value="Short-chain dehydrogenase reductase"/>
    <property type="match status" value="1"/>
</dbReference>
<dbReference type="CDD" id="cd05233">
    <property type="entry name" value="SDR_c"/>
    <property type="match status" value="1"/>
</dbReference>
<dbReference type="PANTHER" id="PTHR42760:SF133">
    <property type="entry name" value="3-OXOACYL-[ACYL-CARRIER-PROTEIN] REDUCTASE"/>
    <property type="match status" value="1"/>
</dbReference>
<dbReference type="GO" id="GO:0016616">
    <property type="term" value="F:oxidoreductase activity, acting on the CH-OH group of donors, NAD or NADP as acceptor"/>
    <property type="evidence" value="ECO:0007669"/>
    <property type="project" value="TreeGrafter"/>
</dbReference>
<dbReference type="RefSeq" id="WP_141870784.1">
    <property type="nucleotide sequence ID" value="NZ_VFOX01000001.1"/>
</dbReference>
<dbReference type="InterPro" id="IPR020904">
    <property type="entry name" value="Sc_DH/Rdtase_CS"/>
</dbReference>
<name>A0A543BIS3_9MICO</name>
<dbReference type="Pfam" id="PF13561">
    <property type="entry name" value="adh_short_C2"/>
    <property type="match status" value="1"/>
</dbReference>
<dbReference type="Proteomes" id="UP000317209">
    <property type="component" value="Unassembled WGS sequence"/>
</dbReference>
<dbReference type="PROSITE" id="PS00061">
    <property type="entry name" value="ADH_SHORT"/>
    <property type="match status" value="1"/>
</dbReference>
<dbReference type="GO" id="GO:0048038">
    <property type="term" value="F:quinone binding"/>
    <property type="evidence" value="ECO:0007669"/>
    <property type="project" value="TreeGrafter"/>
</dbReference>